<evidence type="ECO:0000256" key="2">
    <source>
        <dbReference type="ARBA" id="ARBA00020019"/>
    </source>
</evidence>
<name>A0A3S0KDK0_9DEIO</name>
<evidence type="ECO:0000313" key="11">
    <source>
        <dbReference type="EMBL" id="RTR28371.1"/>
    </source>
</evidence>
<evidence type="ECO:0000259" key="10">
    <source>
        <dbReference type="PROSITE" id="PS50893"/>
    </source>
</evidence>
<keyword evidence="7 9" id="KW-0472">Membrane</keyword>
<gene>
    <name evidence="9 11" type="primary">ftsE</name>
    <name evidence="11" type="ORF">EJ104_05285</name>
</gene>
<proteinExistence type="inferred from homology"/>
<dbReference type="InterPro" id="IPR015854">
    <property type="entry name" value="ABC_transpr_LolD-like"/>
</dbReference>
<dbReference type="GO" id="GO:0022857">
    <property type="term" value="F:transmembrane transporter activity"/>
    <property type="evidence" value="ECO:0007669"/>
    <property type="project" value="TreeGrafter"/>
</dbReference>
<dbReference type="Gene3D" id="3.40.50.300">
    <property type="entry name" value="P-loop containing nucleotide triphosphate hydrolases"/>
    <property type="match status" value="1"/>
</dbReference>
<dbReference type="SMART" id="SM00382">
    <property type="entry name" value="AAA"/>
    <property type="match status" value="1"/>
</dbReference>
<organism evidence="11 12">
    <name type="scientific">Deinococcus radiophilus</name>
    <dbReference type="NCBI Taxonomy" id="32062"/>
    <lineage>
        <taxon>Bacteria</taxon>
        <taxon>Thermotogati</taxon>
        <taxon>Deinococcota</taxon>
        <taxon>Deinococci</taxon>
        <taxon>Deinococcales</taxon>
        <taxon>Deinococcaceae</taxon>
        <taxon>Deinococcus</taxon>
    </lineage>
</organism>
<feature type="domain" description="ABC transporter" evidence="10">
    <location>
        <begin position="2"/>
        <end position="231"/>
    </location>
</feature>
<reference evidence="11 12" key="1">
    <citation type="submission" date="2018-12" db="EMBL/GenBank/DDBJ databases">
        <title>Deinococcus radiophilus ATCC 27603 genome sequencing and assembly.</title>
        <authorList>
            <person name="Maclea K.S."/>
            <person name="Maynard C.R."/>
        </authorList>
    </citation>
    <scope>NUCLEOTIDE SEQUENCE [LARGE SCALE GENOMIC DNA]</scope>
    <source>
        <strain evidence="11 12">ATCC 27603</strain>
    </source>
</reference>
<dbReference type="InterPro" id="IPR003593">
    <property type="entry name" value="AAA+_ATPase"/>
</dbReference>
<comment type="subcellular location">
    <subcellularLocation>
        <location evidence="9">Cell membrane</location>
        <topology evidence="9">Peripheral membrane protein</topology>
        <orientation evidence="9">Cytoplasmic side</orientation>
    </subcellularLocation>
</comment>
<evidence type="ECO:0000256" key="4">
    <source>
        <dbReference type="ARBA" id="ARBA00022618"/>
    </source>
</evidence>
<evidence type="ECO:0000256" key="6">
    <source>
        <dbReference type="ARBA" id="ARBA00022840"/>
    </source>
</evidence>
<dbReference type="AlphaFoldDB" id="A0A3S0KDK0"/>
<keyword evidence="3 9" id="KW-1003">Cell membrane</keyword>
<evidence type="ECO:0000256" key="5">
    <source>
        <dbReference type="ARBA" id="ARBA00022741"/>
    </source>
</evidence>
<dbReference type="SUPFAM" id="SSF52540">
    <property type="entry name" value="P-loop containing nucleoside triphosphate hydrolases"/>
    <property type="match status" value="1"/>
</dbReference>
<dbReference type="PANTHER" id="PTHR24220">
    <property type="entry name" value="IMPORT ATP-BINDING PROTEIN"/>
    <property type="match status" value="1"/>
</dbReference>
<protein>
    <recommendedName>
        <fullName evidence="2 9">Cell division ATP-binding protein FtsE</fullName>
    </recommendedName>
</protein>
<dbReference type="NCBIfam" id="TIGR02673">
    <property type="entry name" value="FtsE"/>
    <property type="match status" value="1"/>
</dbReference>
<keyword evidence="12" id="KW-1185">Reference proteome</keyword>
<keyword evidence="4 9" id="KW-0132">Cell division</keyword>
<evidence type="ECO:0000313" key="12">
    <source>
        <dbReference type="Proteomes" id="UP000277766"/>
    </source>
</evidence>
<dbReference type="GO" id="GO:0051301">
    <property type="term" value="P:cell division"/>
    <property type="evidence" value="ECO:0007669"/>
    <property type="project" value="UniProtKB-UniRule"/>
</dbReference>
<keyword evidence="8 9" id="KW-0131">Cell cycle</keyword>
<dbReference type="Pfam" id="PF00005">
    <property type="entry name" value="ABC_tran"/>
    <property type="match status" value="1"/>
</dbReference>
<dbReference type="InterPro" id="IPR005286">
    <property type="entry name" value="Cell_div_FtsE"/>
</dbReference>
<evidence type="ECO:0000256" key="1">
    <source>
        <dbReference type="ARBA" id="ARBA00005417"/>
    </source>
</evidence>
<dbReference type="FunFam" id="3.40.50.300:FF:000056">
    <property type="entry name" value="Cell division ATP-binding protein FtsE"/>
    <property type="match status" value="1"/>
</dbReference>
<comment type="similarity">
    <text evidence="1 9">Belongs to the ABC transporter superfamily.</text>
</comment>
<keyword evidence="5 9" id="KW-0547">Nucleotide-binding</keyword>
<dbReference type="GO" id="GO:0005886">
    <property type="term" value="C:plasma membrane"/>
    <property type="evidence" value="ECO:0007669"/>
    <property type="project" value="UniProtKB-SubCell"/>
</dbReference>
<dbReference type="OrthoDB" id="9810992at2"/>
<sequence>MIQFDQVSLQYPATRTLALSSVSTQVARGEFVYLIGHSGAGKSSFMSLLLKRALPTSGEVRISGEPLPRYRGARVSLLRRRMGTIFQENMLLPHLSAYDNVAFALRVTEAPQKSVLGGWHERVTAALRLVGLDHKRGALPSQLSQGEQQRVAIARAVVGRPALLLADEPTGNLDPENSREVMRVLEKVNERGTTVLVATHARDLVESQRHRTLTLRRGELVRDDPTGGYQL</sequence>
<dbReference type="InterPro" id="IPR003439">
    <property type="entry name" value="ABC_transporter-like_ATP-bd"/>
</dbReference>
<evidence type="ECO:0000256" key="9">
    <source>
        <dbReference type="RuleBase" id="RU365094"/>
    </source>
</evidence>
<dbReference type="GO" id="GO:0005524">
    <property type="term" value="F:ATP binding"/>
    <property type="evidence" value="ECO:0007669"/>
    <property type="project" value="UniProtKB-UniRule"/>
</dbReference>
<evidence type="ECO:0000256" key="3">
    <source>
        <dbReference type="ARBA" id="ARBA00022475"/>
    </source>
</evidence>
<dbReference type="EMBL" id="RXPE01000007">
    <property type="protein sequence ID" value="RTR28371.1"/>
    <property type="molecule type" value="Genomic_DNA"/>
</dbReference>
<comment type="subunit">
    <text evidence="9">Homodimer. Forms a membrane-associated complex with FtsX.</text>
</comment>
<dbReference type="RefSeq" id="WP_126351762.1">
    <property type="nucleotide sequence ID" value="NZ_CP086380.1"/>
</dbReference>
<comment type="caution">
    <text evidence="11">The sequence shown here is derived from an EMBL/GenBank/DDBJ whole genome shotgun (WGS) entry which is preliminary data.</text>
</comment>
<dbReference type="PROSITE" id="PS00211">
    <property type="entry name" value="ABC_TRANSPORTER_1"/>
    <property type="match status" value="1"/>
</dbReference>
<comment type="function">
    <text evidence="9">Part of the ABC transporter FtsEX involved in cellular division.</text>
</comment>
<accession>A0A3S0KDK0</accession>
<dbReference type="InterPro" id="IPR017871">
    <property type="entry name" value="ABC_transporter-like_CS"/>
</dbReference>
<dbReference type="InterPro" id="IPR027417">
    <property type="entry name" value="P-loop_NTPase"/>
</dbReference>
<dbReference type="PANTHER" id="PTHR24220:SF470">
    <property type="entry name" value="CELL DIVISION ATP-BINDING PROTEIN FTSE"/>
    <property type="match status" value="1"/>
</dbReference>
<dbReference type="PROSITE" id="PS50893">
    <property type="entry name" value="ABC_TRANSPORTER_2"/>
    <property type="match status" value="1"/>
</dbReference>
<dbReference type="Proteomes" id="UP000277766">
    <property type="component" value="Unassembled WGS sequence"/>
</dbReference>
<evidence type="ECO:0000256" key="7">
    <source>
        <dbReference type="ARBA" id="ARBA00023136"/>
    </source>
</evidence>
<evidence type="ECO:0000256" key="8">
    <source>
        <dbReference type="ARBA" id="ARBA00023306"/>
    </source>
</evidence>
<keyword evidence="6 9" id="KW-0067">ATP-binding</keyword>
<dbReference type="GO" id="GO:0016887">
    <property type="term" value="F:ATP hydrolysis activity"/>
    <property type="evidence" value="ECO:0007669"/>
    <property type="project" value="InterPro"/>
</dbReference>